<feature type="compositionally biased region" description="Polar residues" evidence="1">
    <location>
        <begin position="19"/>
        <end position="29"/>
    </location>
</feature>
<dbReference type="STRING" id="445709.ABW99_00275"/>
<protein>
    <recommendedName>
        <fullName evidence="4">Hemin transporter HemP</fullName>
    </recommendedName>
</protein>
<sequence>MDIAMTQVTLYQNLPRRANTPSPSITPRRTLSVPAKKAEPAVTVDGPSLLSSDQLLRGTSCVGITHNGQTYQLRATRYGKLILTK</sequence>
<dbReference type="Gene3D" id="2.10.70.10">
    <property type="entry name" value="Complement Module, domain 1"/>
    <property type="match status" value="1"/>
</dbReference>
<dbReference type="InterPro" id="IPR019600">
    <property type="entry name" value="Hemin_uptake_protein_HemP"/>
</dbReference>
<dbReference type="EMBL" id="CP011568">
    <property type="protein sequence ID" value="AKJ70266.2"/>
    <property type="molecule type" value="Genomic_DNA"/>
</dbReference>
<evidence type="ECO:0008006" key="4">
    <source>
        <dbReference type="Google" id="ProtNLM"/>
    </source>
</evidence>
<dbReference type="KEGG" id="ptx:ABW99_00275"/>
<dbReference type="AlphaFoldDB" id="A0A0G3EZQ3"/>
<feature type="region of interest" description="Disordered" evidence="1">
    <location>
        <begin position="14"/>
        <end position="38"/>
    </location>
</feature>
<evidence type="ECO:0000256" key="1">
    <source>
        <dbReference type="SAM" id="MobiDB-lite"/>
    </source>
</evidence>
<name>A0A0G3EZQ3_9BURK</name>
<gene>
    <name evidence="2" type="ORF">ABW99_00275</name>
</gene>
<evidence type="ECO:0000313" key="2">
    <source>
        <dbReference type="EMBL" id="AKJ70266.2"/>
    </source>
</evidence>
<dbReference type="Pfam" id="PF10636">
    <property type="entry name" value="hemP"/>
    <property type="match status" value="1"/>
</dbReference>
<dbReference type="OrthoDB" id="5348353at2"/>
<reference evidence="3" key="1">
    <citation type="submission" date="2015-06" db="EMBL/GenBank/DDBJ databases">
        <authorList>
            <person name="Lim Y.L."/>
            <person name="Ee R."/>
            <person name="Yong D."/>
            <person name="How K.Y."/>
            <person name="Yin W.F."/>
            <person name="Chan K.G."/>
        </authorList>
    </citation>
    <scope>NUCLEOTIDE SEQUENCE [LARGE SCALE GENOMIC DNA]</scope>
    <source>
        <strain evidence="3">DSM 25325</strain>
    </source>
</reference>
<dbReference type="Proteomes" id="UP000036700">
    <property type="component" value="Chromosome"/>
</dbReference>
<keyword evidence="3" id="KW-1185">Reference proteome</keyword>
<accession>A0A0G3EZQ3</accession>
<proteinExistence type="predicted"/>
<organism evidence="2 3">
    <name type="scientific">Pandoraea thiooxydans</name>
    <dbReference type="NCBI Taxonomy" id="445709"/>
    <lineage>
        <taxon>Bacteria</taxon>
        <taxon>Pseudomonadati</taxon>
        <taxon>Pseudomonadota</taxon>
        <taxon>Betaproteobacteria</taxon>
        <taxon>Burkholderiales</taxon>
        <taxon>Burkholderiaceae</taxon>
        <taxon>Pandoraea</taxon>
    </lineage>
</organism>
<evidence type="ECO:0000313" key="3">
    <source>
        <dbReference type="Proteomes" id="UP000036700"/>
    </source>
</evidence>